<dbReference type="PROSITE" id="PS50011">
    <property type="entry name" value="PROTEIN_KINASE_DOM"/>
    <property type="match status" value="1"/>
</dbReference>
<evidence type="ECO:0000313" key="6">
    <source>
        <dbReference type="EMBL" id="KAA9130297.1"/>
    </source>
</evidence>
<evidence type="ECO:0000313" key="7">
    <source>
        <dbReference type="Proteomes" id="UP000325372"/>
    </source>
</evidence>
<accession>A0A5N0T825</accession>
<dbReference type="InterPro" id="IPR011990">
    <property type="entry name" value="TPR-like_helical_dom_sf"/>
</dbReference>
<evidence type="ECO:0000256" key="1">
    <source>
        <dbReference type="ARBA" id="ARBA00022679"/>
    </source>
</evidence>
<keyword evidence="2" id="KW-0547">Nucleotide-binding</keyword>
<comment type="caution">
    <text evidence="6">The sequence shown here is derived from an EMBL/GenBank/DDBJ whole genome shotgun (WGS) entry which is preliminary data.</text>
</comment>
<keyword evidence="4" id="KW-0067">ATP-binding</keyword>
<evidence type="ECO:0000256" key="4">
    <source>
        <dbReference type="ARBA" id="ARBA00022840"/>
    </source>
</evidence>
<dbReference type="PANTHER" id="PTHR43289">
    <property type="entry name" value="MITOGEN-ACTIVATED PROTEIN KINASE KINASE KINASE 20-RELATED"/>
    <property type="match status" value="1"/>
</dbReference>
<dbReference type="EMBL" id="VYXP01000008">
    <property type="protein sequence ID" value="KAA9130297.1"/>
    <property type="molecule type" value="Genomic_DNA"/>
</dbReference>
<dbReference type="GO" id="GO:0004674">
    <property type="term" value="F:protein serine/threonine kinase activity"/>
    <property type="evidence" value="ECO:0007669"/>
    <property type="project" value="TreeGrafter"/>
</dbReference>
<sequence length="814" mass="90370">MSGVEDRWRQIADAFDRDDSLDPDAWLESQGLGFRPLGDRVADDTPELVQHAFLPNESLEDIELSKYRILKQLDEGGQGQVYLAERSDGIYQQSVVIKFLPRRFAGQAMRERFFREMQFLADLRHPGIVPIIDAGLTEGGQPWLVLEYIDGPHIDRFCHESCLDAESVVRLFTRLCDALDFIHLRGVVHMDLKPANVLVREANGVAYPVIIDFGVSSRQVDSDADTAKARFGTPGYAAPEQAEGEAADARADLYAVGMMLARSMPGCNDLELTGIGARQREQRLRHKGVPPDLVQVIQACTRHRPESRYADAAALRFDLNNWLQGLPLVANRQRPLHVLGKAVRRHPLFSTAALLAGVLLVGGIGRYTADIQELQQLTQAEKNAGDEFYNFVLTDLFDRLVRIGRVDALELVASRGVDHLSGQDPRIFDDHTRLQTALAYRNSGRVFDQLESSEQALLAYDQAEANLANLADKPGFHEEYLRTLASIDVLRAETLATEGQGEKTEQSLRRALSLTGQLADTGTDEARRLAWEAHLLLGWHYMEYDQPEKADTEIRSSTATAASALAGAGSESGAANRWRLRLSHTHQAMAWHHFDYGAPEDAMTSIEQALVLARETVDATGEDIEFLSNYRILLNQKAFFLLDGGDLGQAQSTTDEAIAAGERLALMAPENLEYRREFAYSLTTGGEIAEAMGDDERALALYRRGLEGSRDIAARDSGGYSSANDLAIDLTSVANVLSRLGHQQESQVMWREAVELMRPVQQAEPDNKYYVYSLAIPLIQLGQYDEAAPLVATLRDTGMEDETLQALLDQHGLR</sequence>
<evidence type="ECO:0000259" key="5">
    <source>
        <dbReference type="PROSITE" id="PS50011"/>
    </source>
</evidence>
<dbReference type="PROSITE" id="PS00108">
    <property type="entry name" value="PROTEIN_KINASE_ST"/>
    <property type="match status" value="1"/>
</dbReference>
<dbReference type="Gene3D" id="1.10.510.10">
    <property type="entry name" value="Transferase(Phosphotransferase) domain 1"/>
    <property type="match status" value="1"/>
</dbReference>
<feature type="domain" description="Protein kinase" evidence="5">
    <location>
        <begin position="67"/>
        <end position="323"/>
    </location>
</feature>
<keyword evidence="3 6" id="KW-0418">Kinase</keyword>
<dbReference type="RefSeq" id="WP_150864962.1">
    <property type="nucleotide sequence ID" value="NZ_VYXP01000008.1"/>
</dbReference>
<dbReference type="GO" id="GO:0005524">
    <property type="term" value="F:ATP binding"/>
    <property type="evidence" value="ECO:0007669"/>
    <property type="project" value="UniProtKB-KW"/>
</dbReference>
<evidence type="ECO:0000256" key="3">
    <source>
        <dbReference type="ARBA" id="ARBA00022777"/>
    </source>
</evidence>
<dbReference type="SUPFAM" id="SSF56112">
    <property type="entry name" value="Protein kinase-like (PK-like)"/>
    <property type="match status" value="1"/>
</dbReference>
<dbReference type="PANTHER" id="PTHR43289:SF34">
    <property type="entry name" value="SERINE_THREONINE-PROTEIN KINASE YBDM-RELATED"/>
    <property type="match status" value="1"/>
</dbReference>
<dbReference type="InterPro" id="IPR000719">
    <property type="entry name" value="Prot_kinase_dom"/>
</dbReference>
<dbReference type="Pfam" id="PF00069">
    <property type="entry name" value="Pkinase"/>
    <property type="match status" value="1"/>
</dbReference>
<dbReference type="SMART" id="SM00220">
    <property type="entry name" value="S_TKc"/>
    <property type="match status" value="1"/>
</dbReference>
<proteinExistence type="predicted"/>
<protein>
    <submittedName>
        <fullName evidence="6">Protein kinase</fullName>
    </submittedName>
</protein>
<evidence type="ECO:0000256" key="2">
    <source>
        <dbReference type="ARBA" id="ARBA00022741"/>
    </source>
</evidence>
<dbReference type="AlphaFoldDB" id="A0A5N0T825"/>
<dbReference type="Proteomes" id="UP000325372">
    <property type="component" value="Unassembled WGS sequence"/>
</dbReference>
<keyword evidence="7" id="KW-1185">Reference proteome</keyword>
<reference evidence="6 7" key="1">
    <citation type="submission" date="2019-09" db="EMBL/GenBank/DDBJ databases">
        <title>Wenzhouxiangella sp. Genome sequencing and assembly.</title>
        <authorList>
            <person name="Zhang R."/>
        </authorList>
    </citation>
    <scope>NUCLEOTIDE SEQUENCE [LARGE SCALE GENOMIC DNA]</scope>
    <source>
        <strain evidence="6 7">W260</strain>
    </source>
</reference>
<organism evidence="6 7">
    <name type="scientific">Marinihelvus fidelis</name>
    <dbReference type="NCBI Taxonomy" id="2613842"/>
    <lineage>
        <taxon>Bacteria</taxon>
        <taxon>Pseudomonadati</taxon>
        <taxon>Pseudomonadota</taxon>
        <taxon>Gammaproteobacteria</taxon>
        <taxon>Chromatiales</taxon>
        <taxon>Wenzhouxiangellaceae</taxon>
        <taxon>Marinihelvus</taxon>
    </lineage>
</organism>
<gene>
    <name evidence="6" type="ORF">F3N42_13240</name>
</gene>
<dbReference type="CDD" id="cd14014">
    <property type="entry name" value="STKc_PknB_like"/>
    <property type="match status" value="1"/>
</dbReference>
<name>A0A5N0T825_9GAMM</name>
<dbReference type="InterPro" id="IPR011009">
    <property type="entry name" value="Kinase-like_dom_sf"/>
</dbReference>
<keyword evidence="1" id="KW-0808">Transferase</keyword>
<dbReference type="Gene3D" id="3.30.200.20">
    <property type="entry name" value="Phosphorylase Kinase, domain 1"/>
    <property type="match status" value="1"/>
</dbReference>
<dbReference type="Gene3D" id="1.25.40.10">
    <property type="entry name" value="Tetratricopeptide repeat domain"/>
    <property type="match status" value="1"/>
</dbReference>
<dbReference type="SUPFAM" id="SSF48452">
    <property type="entry name" value="TPR-like"/>
    <property type="match status" value="2"/>
</dbReference>
<dbReference type="InterPro" id="IPR008271">
    <property type="entry name" value="Ser/Thr_kinase_AS"/>
</dbReference>